<dbReference type="EMBL" id="JANPWB010000008">
    <property type="protein sequence ID" value="KAJ1166023.1"/>
    <property type="molecule type" value="Genomic_DNA"/>
</dbReference>
<comment type="caution">
    <text evidence="2">The sequence shown here is derived from an EMBL/GenBank/DDBJ whole genome shotgun (WGS) entry which is preliminary data.</text>
</comment>
<protein>
    <submittedName>
        <fullName evidence="2">Uncharacterized protein</fullName>
    </submittedName>
</protein>
<organism evidence="2 3">
    <name type="scientific">Pleurodeles waltl</name>
    <name type="common">Iberian ribbed newt</name>
    <dbReference type="NCBI Taxonomy" id="8319"/>
    <lineage>
        <taxon>Eukaryota</taxon>
        <taxon>Metazoa</taxon>
        <taxon>Chordata</taxon>
        <taxon>Craniata</taxon>
        <taxon>Vertebrata</taxon>
        <taxon>Euteleostomi</taxon>
        <taxon>Amphibia</taxon>
        <taxon>Batrachia</taxon>
        <taxon>Caudata</taxon>
        <taxon>Salamandroidea</taxon>
        <taxon>Salamandridae</taxon>
        <taxon>Pleurodelinae</taxon>
        <taxon>Pleurodeles</taxon>
    </lineage>
</organism>
<gene>
    <name evidence="2" type="ORF">NDU88_006434</name>
</gene>
<feature type="region of interest" description="Disordered" evidence="1">
    <location>
        <begin position="180"/>
        <end position="210"/>
    </location>
</feature>
<evidence type="ECO:0000256" key="1">
    <source>
        <dbReference type="SAM" id="MobiDB-lite"/>
    </source>
</evidence>
<accession>A0AAV7SPN2</accession>
<evidence type="ECO:0000313" key="3">
    <source>
        <dbReference type="Proteomes" id="UP001066276"/>
    </source>
</evidence>
<evidence type="ECO:0000313" key="2">
    <source>
        <dbReference type="EMBL" id="KAJ1166023.1"/>
    </source>
</evidence>
<keyword evidence="3" id="KW-1185">Reference proteome</keyword>
<name>A0AAV7SPN2_PLEWA</name>
<dbReference type="AlphaFoldDB" id="A0AAV7SPN2"/>
<feature type="region of interest" description="Disordered" evidence="1">
    <location>
        <begin position="105"/>
        <end position="139"/>
    </location>
</feature>
<reference evidence="2" key="1">
    <citation type="journal article" date="2022" name="bioRxiv">
        <title>Sequencing and chromosome-scale assembly of the giantPleurodeles waltlgenome.</title>
        <authorList>
            <person name="Brown T."/>
            <person name="Elewa A."/>
            <person name="Iarovenko S."/>
            <person name="Subramanian E."/>
            <person name="Araus A.J."/>
            <person name="Petzold A."/>
            <person name="Susuki M."/>
            <person name="Suzuki K.-i.T."/>
            <person name="Hayashi T."/>
            <person name="Toyoda A."/>
            <person name="Oliveira C."/>
            <person name="Osipova E."/>
            <person name="Leigh N.D."/>
            <person name="Simon A."/>
            <person name="Yun M.H."/>
        </authorList>
    </citation>
    <scope>NUCLEOTIDE SEQUENCE</scope>
    <source>
        <strain evidence="2">20211129_DDA</strain>
        <tissue evidence="2">Liver</tissue>
    </source>
</reference>
<sequence length="210" mass="23874">MHGIYSSKSAALERWEKHRYMECTTAKVQPWKESSKSAALGRWEKQRYTESTAAKVQPWKDGRSKAALNLQQQRLSPGKMGEAKIHGIYSSKGADLESWEKQRYTGSTAAKAQPWKDERSKDTLNLQQQRRSSGKMGEAKMHGIYSSKGAALERWENQRCMESTASKAQPWKDGRIKDAWNLQHQRRSPGKMGEAKMHGIYSSKGAALER</sequence>
<dbReference type="Proteomes" id="UP001066276">
    <property type="component" value="Chromosome 4_2"/>
</dbReference>
<proteinExistence type="predicted"/>